<dbReference type="Pfam" id="PF00486">
    <property type="entry name" value="Trans_reg_C"/>
    <property type="match status" value="1"/>
</dbReference>
<evidence type="ECO:0000313" key="6">
    <source>
        <dbReference type="Proteomes" id="UP000032568"/>
    </source>
</evidence>
<organism evidence="5 6">
    <name type="scientific">Thalassomonas actiniarum</name>
    <dbReference type="NCBI Taxonomy" id="485447"/>
    <lineage>
        <taxon>Bacteria</taxon>
        <taxon>Pseudomonadati</taxon>
        <taxon>Pseudomonadota</taxon>
        <taxon>Gammaproteobacteria</taxon>
        <taxon>Alteromonadales</taxon>
        <taxon>Colwelliaceae</taxon>
        <taxon>Thalassomonas</taxon>
    </lineage>
</organism>
<feature type="domain" description="OmpR/PhoB-type" evidence="4">
    <location>
        <begin position="1"/>
        <end position="97"/>
    </location>
</feature>
<dbReference type="KEGG" id="tact:SG35_031630"/>
<dbReference type="CDD" id="cd00383">
    <property type="entry name" value="trans_reg_C"/>
    <property type="match status" value="1"/>
</dbReference>
<sequence>MKTKVGKWLVDEQTRTIIAGEERIELNLASFKLLQLFISCPKEVIPLSKIKEQVWQTEFTTDNLVYQTIRGLRKALEGEDAQSYIKTVPRHGYQLSVKIEKISETPASGEKTAELPATGRAQENKAQKRLFFTTGLFSNIMMIMVIIIFFAMLWLTNITPQQAIDKPADNTNNGHLLVISPGAGISERQNQAFMRYSQSIKEDLKLSEESTSNTVNLLSKLARSGKENKLVVQYMPQRNAVLNLVFTGHASRLVHLSITSLDKTLFEQKRAQPYQQMLDIFNEPNIKYEKTGITGLLTEVKEIKALLSLTYSPPARLHSAQYTIRQSIEKNSLNEQQKQAKYYFIEALYAFYKIEHYNAQRLYKGVNYLLKNYSQSNFSVVAAALYLAHIGNTQLAYQLLENQQQDSFVQAIKGMLHLKLGETYLALNHFEAVYKMDKAFEDNAAYYIWLLKKYKQNAKLERIYSDLAQSDYIGNDLYDMLFSWLLSKGSFSEAIDFIARYDTVMGCSDGLYSAMALLNNSLINHEKAMLWQSRATAVNNRNRHIPWLVYVRALYNNDLASYLSWYQSYIKDVIGQESRMHSLIITLMAHLVLGEYEQANKLLTTLEKVKINLFDPAVVAIIKALIQSHIAKQQNQAIDDVIAEIEPQVRAFTLLQGSLIRQVLASYFMLSRDFDEAEVHLLEACKANPALCLGWQHISLFKPVIQTDKLQAAIKQANKAIKGNQGKLIQLNRQVAQLCPVAKQ</sequence>
<dbReference type="InterPro" id="IPR036388">
    <property type="entry name" value="WH-like_DNA-bd_sf"/>
</dbReference>
<evidence type="ECO:0000256" key="2">
    <source>
        <dbReference type="PROSITE-ProRule" id="PRU01091"/>
    </source>
</evidence>
<keyword evidence="6" id="KW-1185">Reference proteome</keyword>
<dbReference type="SMART" id="SM00862">
    <property type="entry name" value="Trans_reg_C"/>
    <property type="match status" value="1"/>
</dbReference>
<gene>
    <name evidence="5" type="ORF">SG35_031630</name>
</gene>
<keyword evidence="3" id="KW-0812">Transmembrane</keyword>
<reference evidence="5 6" key="2">
    <citation type="journal article" date="2022" name="Mar. Drugs">
        <title>Bioassay-Guided Fractionation Leads to the Detection of Cholic Acid Generated by the Rare Thalassomonas sp.</title>
        <authorList>
            <person name="Pheiffer F."/>
            <person name="Schneider Y.K."/>
            <person name="Hansen E.H."/>
            <person name="Andersen J.H."/>
            <person name="Isaksson J."/>
            <person name="Busche T."/>
            <person name="R C."/>
            <person name="Kalinowski J."/>
            <person name="Zyl L.V."/>
            <person name="Trindade M."/>
        </authorList>
    </citation>
    <scope>NUCLEOTIDE SEQUENCE [LARGE SCALE GENOMIC DNA]</scope>
    <source>
        <strain evidence="5 6">A5K-106</strain>
    </source>
</reference>
<accession>A0AAE9YZB9</accession>
<dbReference type="SUPFAM" id="SSF46894">
    <property type="entry name" value="C-terminal effector domain of the bipartite response regulators"/>
    <property type="match status" value="1"/>
</dbReference>
<name>A0AAE9YZB9_9GAMM</name>
<dbReference type="Proteomes" id="UP000032568">
    <property type="component" value="Chromosome pTact"/>
</dbReference>
<keyword evidence="3" id="KW-0472">Membrane</keyword>
<dbReference type="EMBL" id="CP059736">
    <property type="protein sequence ID" value="WDE02303.1"/>
    <property type="molecule type" value="Genomic_DNA"/>
</dbReference>
<evidence type="ECO:0000256" key="3">
    <source>
        <dbReference type="SAM" id="Phobius"/>
    </source>
</evidence>
<proteinExistence type="predicted"/>
<dbReference type="GO" id="GO:0000160">
    <property type="term" value="P:phosphorelay signal transduction system"/>
    <property type="evidence" value="ECO:0007669"/>
    <property type="project" value="InterPro"/>
</dbReference>
<keyword evidence="3" id="KW-1133">Transmembrane helix</keyword>
<dbReference type="GO" id="GO:0006355">
    <property type="term" value="P:regulation of DNA-templated transcription"/>
    <property type="evidence" value="ECO:0007669"/>
    <property type="project" value="InterPro"/>
</dbReference>
<dbReference type="Gene3D" id="1.10.10.10">
    <property type="entry name" value="Winged helix-like DNA-binding domain superfamily/Winged helix DNA-binding domain"/>
    <property type="match status" value="1"/>
</dbReference>
<evidence type="ECO:0000313" key="5">
    <source>
        <dbReference type="EMBL" id="WDE02303.1"/>
    </source>
</evidence>
<evidence type="ECO:0000259" key="4">
    <source>
        <dbReference type="PROSITE" id="PS51755"/>
    </source>
</evidence>
<keyword evidence="1 2" id="KW-0238">DNA-binding</keyword>
<dbReference type="InterPro" id="IPR016032">
    <property type="entry name" value="Sig_transdc_resp-reg_C-effctor"/>
</dbReference>
<dbReference type="PROSITE" id="PS51755">
    <property type="entry name" value="OMPR_PHOB"/>
    <property type="match status" value="1"/>
</dbReference>
<dbReference type="GO" id="GO:0003677">
    <property type="term" value="F:DNA binding"/>
    <property type="evidence" value="ECO:0007669"/>
    <property type="project" value="UniProtKB-UniRule"/>
</dbReference>
<reference evidence="5 6" key="1">
    <citation type="journal article" date="2015" name="Genome Announc.">
        <title>Draft Genome Sequences of Marine Isolates of Thalassomonas viridans and Thalassomonas actiniarum.</title>
        <authorList>
            <person name="Olonade I."/>
            <person name="van Zyl L.J."/>
            <person name="Trindade M."/>
        </authorList>
    </citation>
    <scope>NUCLEOTIDE SEQUENCE [LARGE SCALE GENOMIC DNA]</scope>
    <source>
        <strain evidence="5 6">A5K-106</strain>
    </source>
</reference>
<protein>
    <submittedName>
        <fullName evidence="5">Winged helix-turn-helix transcriptional regulator</fullName>
    </submittedName>
</protein>
<dbReference type="InterPro" id="IPR001867">
    <property type="entry name" value="OmpR/PhoB-type_DNA-bd"/>
</dbReference>
<dbReference type="AlphaFoldDB" id="A0AAE9YZB9"/>
<dbReference type="RefSeq" id="WP_053042811.1">
    <property type="nucleotide sequence ID" value="NZ_CP059736.1"/>
</dbReference>
<evidence type="ECO:0000256" key="1">
    <source>
        <dbReference type="ARBA" id="ARBA00023125"/>
    </source>
</evidence>
<feature type="transmembrane region" description="Helical" evidence="3">
    <location>
        <begin position="130"/>
        <end position="155"/>
    </location>
</feature>
<feature type="DNA-binding region" description="OmpR/PhoB-type" evidence="2">
    <location>
        <begin position="1"/>
        <end position="97"/>
    </location>
</feature>